<dbReference type="Gene3D" id="2.130.10.10">
    <property type="entry name" value="YVTN repeat-like/Quinoprotein amine dehydrogenase"/>
    <property type="match status" value="3"/>
</dbReference>
<feature type="chain" id="PRO_5022209256" description="YNCE-like beta-propeller domain-containing protein" evidence="3">
    <location>
        <begin position="21"/>
        <end position="340"/>
    </location>
</feature>
<keyword evidence="6" id="KW-1185">Reference proteome</keyword>
<dbReference type="InterPro" id="IPR048433">
    <property type="entry name" value="YNCE-like_beta-prop"/>
</dbReference>
<reference evidence="5 6" key="1">
    <citation type="submission" date="2019-07" db="EMBL/GenBank/DDBJ databases">
        <title>Whole genome shotgun sequence of Reyranella soli NBRC 108950.</title>
        <authorList>
            <person name="Hosoyama A."/>
            <person name="Uohara A."/>
            <person name="Ohji S."/>
            <person name="Ichikawa N."/>
        </authorList>
    </citation>
    <scope>NUCLEOTIDE SEQUENCE [LARGE SCALE GENOMIC DNA]</scope>
    <source>
        <strain evidence="5 6">NBRC 108950</strain>
    </source>
</reference>
<name>A0A512N353_9HYPH</name>
<dbReference type="Proteomes" id="UP000321058">
    <property type="component" value="Unassembled WGS sequence"/>
</dbReference>
<evidence type="ECO:0000313" key="6">
    <source>
        <dbReference type="Proteomes" id="UP000321058"/>
    </source>
</evidence>
<accession>A0A512N353</accession>
<evidence type="ECO:0000313" key="5">
    <source>
        <dbReference type="EMBL" id="GEP53406.1"/>
    </source>
</evidence>
<feature type="domain" description="YNCE-like beta-propeller" evidence="4">
    <location>
        <begin position="5"/>
        <end position="315"/>
    </location>
</feature>
<evidence type="ECO:0000256" key="2">
    <source>
        <dbReference type="SAM" id="MobiDB-lite"/>
    </source>
</evidence>
<dbReference type="InterPro" id="IPR015943">
    <property type="entry name" value="WD40/YVTN_repeat-like_dom_sf"/>
</dbReference>
<dbReference type="OrthoDB" id="145213at2"/>
<keyword evidence="1 3" id="KW-0732">Signal</keyword>
<dbReference type="EMBL" id="BKAJ01000010">
    <property type="protein sequence ID" value="GEP53406.1"/>
    <property type="molecule type" value="Genomic_DNA"/>
</dbReference>
<proteinExistence type="predicted"/>
<feature type="region of interest" description="Disordered" evidence="2">
    <location>
        <begin position="316"/>
        <end position="340"/>
    </location>
</feature>
<dbReference type="Pfam" id="PF21783">
    <property type="entry name" value="YNCE"/>
    <property type="match status" value="1"/>
</dbReference>
<dbReference type="SUPFAM" id="SSF50974">
    <property type="entry name" value="Nitrous oxide reductase, N-terminal domain"/>
    <property type="match status" value="1"/>
</dbReference>
<sequence>MKRLAIAATMLLAVVGTAKADAVLVLNSEEASYSILSRATRTELARLPVGREPHHLMPTPDGKEVLIGSTATNELLALDSNTGDRRRVIANIIDPYQLGFSRDGKWFVTVAYRLDHVDIFHADGFKLAGRIFIDGLPSHMAFDAESKTVFVSLQQSGRLAAFDLATQTLKWNVPVGNTPAGVLMLPDNNRLLVALTGEDGVAVVDPKDGKVTGRLQTGKGAHNFWPKGDGRHWFVSNRVEGSVSLIDTQDMKLTGSIKVPGGPDCMDITADGKELWVTQRFLRRVAVVDLEQMKVVASIPVGKSPHGVYMLKSGPAAPGSPVSPAGGPLRAVSTGSGTTR</sequence>
<gene>
    <name evidence="5" type="ORF">RSO01_05720</name>
</gene>
<evidence type="ECO:0000256" key="1">
    <source>
        <dbReference type="ARBA" id="ARBA00022729"/>
    </source>
</evidence>
<feature type="signal peptide" evidence="3">
    <location>
        <begin position="1"/>
        <end position="20"/>
    </location>
</feature>
<evidence type="ECO:0000256" key="3">
    <source>
        <dbReference type="SAM" id="SignalP"/>
    </source>
</evidence>
<organism evidence="5 6">
    <name type="scientific">Reyranella soli</name>
    <dbReference type="NCBI Taxonomy" id="1230389"/>
    <lineage>
        <taxon>Bacteria</taxon>
        <taxon>Pseudomonadati</taxon>
        <taxon>Pseudomonadota</taxon>
        <taxon>Alphaproteobacteria</taxon>
        <taxon>Hyphomicrobiales</taxon>
        <taxon>Reyranellaceae</taxon>
        <taxon>Reyranella</taxon>
    </lineage>
</organism>
<comment type="caution">
    <text evidence="5">The sequence shown here is derived from an EMBL/GenBank/DDBJ whole genome shotgun (WGS) entry which is preliminary data.</text>
</comment>
<dbReference type="PANTHER" id="PTHR47197:SF3">
    <property type="entry name" value="DIHYDRO-HEME D1 DEHYDROGENASE"/>
    <property type="match status" value="1"/>
</dbReference>
<feature type="compositionally biased region" description="Low complexity" evidence="2">
    <location>
        <begin position="316"/>
        <end position="328"/>
    </location>
</feature>
<protein>
    <recommendedName>
        <fullName evidence="4">YNCE-like beta-propeller domain-containing protein</fullName>
    </recommendedName>
</protein>
<dbReference type="InterPro" id="IPR051200">
    <property type="entry name" value="Host-pathogen_enzymatic-act"/>
</dbReference>
<dbReference type="PANTHER" id="PTHR47197">
    <property type="entry name" value="PROTEIN NIRF"/>
    <property type="match status" value="1"/>
</dbReference>
<evidence type="ECO:0000259" key="4">
    <source>
        <dbReference type="Pfam" id="PF21783"/>
    </source>
</evidence>
<dbReference type="AlphaFoldDB" id="A0A512N353"/>
<dbReference type="InterPro" id="IPR011045">
    <property type="entry name" value="N2O_reductase_N"/>
</dbReference>
<dbReference type="RefSeq" id="WP_147146022.1">
    <property type="nucleotide sequence ID" value="NZ_BKAJ01000010.1"/>
</dbReference>